<dbReference type="PROSITE" id="PS51257">
    <property type="entry name" value="PROKAR_LIPOPROTEIN"/>
    <property type="match status" value="1"/>
</dbReference>
<evidence type="ECO:0000313" key="2">
    <source>
        <dbReference type="Proteomes" id="UP000094094"/>
    </source>
</evidence>
<dbReference type="AlphaFoldDB" id="A0A1D7VKE4"/>
<reference evidence="1 2" key="1">
    <citation type="submission" date="2016-09" db="EMBL/GenBank/DDBJ databases">
        <title>Complete genome sequencing of Streptomyces lydicus 103 and metabolic pathways analysis of antibiotic biosynthesis.</title>
        <authorList>
            <person name="Jia N."/>
            <person name="Ding M.-Z."/>
            <person name="Gao F."/>
            <person name="Yuan Y.-J."/>
        </authorList>
    </citation>
    <scope>NUCLEOTIDE SEQUENCE [LARGE SCALE GENOMIC DNA]</scope>
    <source>
        <strain evidence="1 2">103</strain>
    </source>
</reference>
<sequence>MRHINRATTLITVCCLGLLTACTEDDDRGEPGPTPRTALRLGQNADTVGVGGKGALRITPDTVVYVHKAGADTPEHDLYAVVAFSAANRTATPVTATTGKGGFRWKAPDGHTVKAGNSRGAARIAPVGFHDGGPTVQPHTYGRNTVAFDLTDAEKGGTLVYVDGRGAAFRWKIPAASSGDTVAALKSALT</sequence>
<evidence type="ECO:0008006" key="3">
    <source>
        <dbReference type="Google" id="ProtNLM"/>
    </source>
</evidence>
<organism evidence="1 2">
    <name type="scientific">Streptomyces lydicus</name>
    <dbReference type="NCBI Taxonomy" id="47763"/>
    <lineage>
        <taxon>Bacteria</taxon>
        <taxon>Bacillati</taxon>
        <taxon>Actinomycetota</taxon>
        <taxon>Actinomycetes</taxon>
        <taxon>Kitasatosporales</taxon>
        <taxon>Streptomycetaceae</taxon>
        <taxon>Streptomyces</taxon>
    </lineage>
</organism>
<gene>
    <name evidence="1" type="ORF">SL103_14060</name>
</gene>
<proteinExistence type="predicted"/>
<evidence type="ECO:0000313" key="1">
    <source>
        <dbReference type="EMBL" id="AOP47233.1"/>
    </source>
</evidence>
<dbReference type="EMBL" id="CP017157">
    <property type="protein sequence ID" value="AOP47233.1"/>
    <property type="molecule type" value="Genomic_DNA"/>
</dbReference>
<keyword evidence="2" id="KW-1185">Reference proteome</keyword>
<dbReference type="RefSeq" id="WP_069569184.1">
    <property type="nucleotide sequence ID" value="NZ_CP017157.1"/>
</dbReference>
<dbReference type="KEGG" id="slc:SL103_14060"/>
<dbReference type="OrthoDB" id="4219239at2"/>
<protein>
    <recommendedName>
        <fullName evidence="3">DUF4352 domain-containing protein</fullName>
    </recommendedName>
</protein>
<name>A0A1D7VKE4_9ACTN</name>
<dbReference type="Proteomes" id="UP000094094">
    <property type="component" value="Chromosome"/>
</dbReference>
<accession>A0A1D7VKE4</accession>